<proteinExistence type="predicted"/>
<keyword evidence="3" id="KW-1185">Reference proteome</keyword>
<dbReference type="InterPro" id="IPR005163">
    <property type="entry name" value="Tri_helical_YiiM-like"/>
</dbReference>
<dbReference type="SUPFAM" id="SSF50800">
    <property type="entry name" value="PK beta-barrel domain-like"/>
    <property type="match status" value="1"/>
</dbReference>
<dbReference type="PANTHER" id="PTHR30212:SF4">
    <property type="entry name" value="MOSC DOMAIN-CONTAINING PROTEIN"/>
    <property type="match status" value="1"/>
</dbReference>
<organism evidence="2 3">
    <name type="scientific">Paenibacillus enshidis</name>
    <dbReference type="NCBI Taxonomy" id="1458439"/>
    <lineage>
        <taxon>Bacteria</taxon>
        <taxon>Bacillati</taxon>
        <taxon>Bacillota</taxon>
        <taxon>Bacilli</taxon>
        <taxon>Bacillales</taxon>
        <taxon>Paenibacillaceae</taxon>
        <taxon>Paenibacillus</taxon>
    </lineage>
</organism>
<dbReference type="InterPro" id="IPR052353">
    <property type="entry name" value="Benzoxazolinone_Detox_Enz"/>
</dbReference>
<feature type="domain" description="MOSC" evidence="1">
    <location>
        <begin position="33"/>
        <end position="167"/>
    </location>
</feature>
<dbReference type="PROSITE" id="PS51340">
    <property type="entry name" value="MOSC"/>
    <property type="match status" value="1"/>
</dbReference>
<dbReference type="Gene3D" id="2.40.33.20">
    <property type="entry name" value="PK beta-barrel domain-like"/>
    <property type="match status" value="1"/>
</dbReference>
<dbReference type="PANTHER" id="PTHR30212">
    <property type="entry name" value="PROTEIN YIIM"/>
    <property type="match status" value="1"/>
</dbReference>
<name>A0ABV5AUR8_9BACL</name>
<dbReference type="EMBL" id="JBHHMI010000011">
    <property type="protein sequence ID" value="MFB5267967.1"/>
    <property type="molecule type" value="Genomic_DNA"/>
</dbReference>
<evidence type="ECO:0000259" key="1">
    <source>
        <dbReference type="PROSITE" id="PS51340"/>
    </source>
</evidence>
<evidence type="ECO:0000313" key="2">
    <source>
        <dbReference type="EMBL" id="MFB5267967.1"/>
    </source>
</evidence>
<dbReference type="Pfam" id="PF03473">
    <property type="entry name" value="MOSC"/>
    <property type="match status" value="1"/>
</dbReference>
<accession>A0ABV5AUR8</accession>
<reference evidence="2 3" key="1">
    <citation type="submission" date="2024-09" db="EMBL/GenBank/DDBJ databases">
        <title>Paenibacillus zeirhizospherea sp. nov., isolated from surface of the maize (Zea mays) roots in a horticulture field, Hungary.</title>
        <authorList>
            <person name="Marton D."/>
            <person name="Farkas M."/>
            <person name="Bedics A."/>
            <person name="Toth E."/>
            <person name="Tancsics A."/>
            <person name="Boka K."/>
            <person name="Maroti G."/>
            <person name="Kriszt B."/>
            <person name="Cserhati M."/>
        </authorList>
    </citation>
    <scope>NUCLEOTIDE SEQUENCE [LARGE SCALE GENOMIC DNA]</scope>
    <source>
        <strain evidence="2 3">KCTC 33519</strain>
    </source>
</reference>
<dbReference type="Pfam" id="PF03475">
    <property type="entry name" value="YiiM_3-alpha"/>
    <property type="match status" value="1"/>
</dbReference>
<dbReference type="InterPro" id="IPR005302">
    <property type="entry name" value="MoCF_Sase_C"/>
</dbReference>
<dbReference type="RefSeq" id="WP_375356022.1">
    <property type="nucleotide sequence ID" value="NZ_JBHHMI010000011.1"/>
</dbReference>
<protein>
    <submittedName>
        <fullName evidence="2">MOSC domain-containing protein</fullName>
    </submittedName>
</protein>
<comment type="caution">
    <text evidence="2">The sequence shown here is derived from an EMBL/GenBank/DDBJ whole genome shotgun (WGS) entry which is preliminary data.</text>
</comment>
<evidence type="ECO:0000313" key="3">
    <source>
        <dbReference type="Proteomes" id="UP001580346"/>
    </source>
</evidence>
<dbReference type="Proteomes" id="UP001580346">
    <property type="component" value="Unassembled WGS sequence"/>
</dbReference>
<sequence>MNNAAASAVSVNIALPAVLMHGGKEVLSGINKLPADRPILLTRSGIPGDGQADLVHHGGPDKAVCVYDHSRYAYFAQLMDRELVFGAFGENVTTSGAAEDTVSIGDIYRLGRALVQISQPRQPCFKLAARYGWKELPQQFQQTGYTGYYFRVLEEGELSPGDSMELVERPKEHITVMEANRIMYQEKDHAEQTKRLLEVEALSESWKMPLRKRLG</sequence>
<gene>
    <name evidence="2" type="ORF">ACE41H_14460</name>
</gene>
<dbReference type="InterPro" id="IPR011037">
    <property type="entry name" value="Pyrv_Knase-like_insert_dom_sf"/>
</dbReference>